<dbReference type="EMBL" id="CM004389">
    <property type="protein sequence ID" value="KAG8658025.1"/>
    <property type="molecule type" value="Genomic_DNA"/>
</dbReference>
<accession>A0ACB7I195</accession>
<evidence type="ECO:0000313" key="1">
    <source>
        <dbReference type="EMBL" id="KAG8658025.1"/>
    </source>
</evidence>
<evidence type="ECO:0000313" key="2">
    <source>
        <dbReference type="Proteomes" id="UP000091857"/>
    </source>
</evidence>
<dbReference type="Proteomes" id="UP000091857">
    <property type="component" value="Chromosome 3"/>
</dbReference>
<protein>
    <submittedName>
        <fullName evidence="1">Uncharacterized protein</fullName>
    </submittedName>
</protein>
<gene>
    <name evidence="1" type="ORF">MANES_03G114600v8</name>
</gene>
<organism evidence="1 2">
    <name type="scientific">Manihot esculenta</name>
    <name type="common">Cassava</name>
    <name type="synonym">Jatropha manihot</name>
    <dbReference type="NCBI Taxonomy" id="3983"/>
    <lineage>
        <taxon>Eukaryota</taxon>
        <taxon>Viridiplantae</taxon>
        <taxon>Streptophyta</taxon>
        <taxon>Embryophyta</taxon>
        <taxon>Tracheophyta</taxon>
        <taxon>Spermatophyta</taxon>
        <taxon>Magnoliopsida</taxon>
        <taxon>eudicotyledons</taxon>
        <taxon>Gunneridae</taxon>
        <taxon>Pentapetalae</taxon>
        <taxon>rosids</taxon>
        <taxon>fabids</taxon>
        <taxon>Malpighiales</taxon>
        <taxon>Euphorbiaceae</taxon>
        <taxon>Crotonoideae</taxon>
        <taxon>Manihoteae</taxon>
        <taxon>Manihot</taxon>
    </lineage>
</organism>
<proteinExistence type="predicted"/>
<reference evidence="2" key="1">
    <citation type="journal article" date="2016" name="Nat. Biotechnol.">
        <title>Sequencing wild and cultivated cassava and related species reveals extensive interspecific hybridization and genetic diversity.</title>
        <authorList>
            <person name="Bredeson J.V."/>
            <person name="Lyons J.B."/>
            <person name="Prochnik S.E."/>
            <person name="Wu G.A."/>
            <person name="Ha C.M."/>
            <person name="Edsinger-Gonzales E."/>
            <person name="Grimwood J."/>
            <person name="Schmutz J."/>
            <person name="Rabbi I.Y."/>
            <person name="Egesi C."/>
            <person name="Nauluvula P."/>
            <person name="Lebot V."/>
            <person name="Ndunguru J."/>
            <person name="Mkamilo G."/>
            <person name="Bart R.S."/>
            <person name="Setter T.L."/>
            <person name="Gleadow R.M."/>
            <person name="Kulakow P."/>
            <person name="Ferguson M.E."/>
            <person name="Rounsley S."/>
            <person name="Rokhsar D.S."/>
        </authorList>
    </citation>
    <scope>NUCLEOTIDE SEQUENCE [LARGE SCALE GENOMIC DNA]</scope>
    <source>
        <strain evidence="2">cv. AM560-2</strain>
    </source>
</reference>
<comment type="caution">
    <text evidence="1">The sequence shown here is derived from an EMBL/GenBank/DDBJ whole genome shotgun (WGS) entry which is preliminary data.</text>
</comment>
<sequence>MQDLAYREDNPANLYTSTFGHGAKKLESLIALILIFVQISSPLPLAGWDFWSISTAEAVLYSPDTKVPRTGELALRRAIPANANMKAIQSSLEDISFLLRIPQRKPYGTMEGNVKKALKIAKDEKDSILASIPADLKERGTLLYESLIDGKGGLQALIQCIKDQDPDKVSVGLASSLDTVAELELLQAPGLSFLLPEQYLKYPRLTGRGTVEFTIQKGDGSTFSAEAGGEERKTAKIQVIDGAYNGAKLSSTNQAVLTDNGIAKNAGYSAPLEIMPSGQFEPLYRTTLSVQDGELPVLPLSVYGAVAMAHSEVSEEYSAPYQFFFYLYDKRNAGLGGLSFDEGQFSVFGYTTAGRDILAQIKTGDVIQSAKLVEGQDRLVLPNEN</sequence>
<keyword evidence="2" id="KW-1185">Reference proteome</keyword>
<name>A0ACB7I195_MANES</name>